<dbReference type="InterPro" id="IPR016516">
    <property type="entry name" value="UCP07580"/>
</dbReference>
<evidence type="ECO:0000313" key="2">
    <source>
        <dbReference type="EMBL" id="SEG65626.1"/>
    </source>
</evidence>
<dbReference type="PANTHER" id="PTHR39456">
    <property type="entry name" value="METAL-DEPENDENT HYDROLASE"/>
    <property type="match status" value="1"/>
</dbReference>
<gene>
    <name evidence="2" type="ORF">SAMN04489712_108121</name>
</gene>
<proteinExistence type="predicted"/>
<accession>A0A1H6BZR3</accession>
<feature type="transmembrane region" description="Helical" evidence="1">
    <location>
        <begin position="144"/>
        <end position="166"/>
    </location>
</feature>
<evidence type="ECO:0000256" key="1">
    <source>
        <dbReference type="SAM" id="Phobius"/>
    </source>
</evidence>
<protein>
    <recommendedName>
        <fullName evidence="4">Metal-dependent hydrolase</fullName>
    </recommendedName>
</protein>
<feature type="transmembrane region" description="Helical" evidence="1">
    <location>
        <begin position="213"/>
        <end position="235"/>
    </location>
</feature>
<dbReference type="Proteomes" id="UP000236723">
    <property type="component" value="Unassembled WGS sequence"/>
</dbReference>
<dbReference type="AlphaFoldDB" id="A0A1H6BZR3"/>
<dbReference type="OrthoDB" id="4760165at2"/>
<sequence length="311" mass="35368">MTRPLGAQGAAWEIDERHPPIKTRRVSFDWEKTPLHWIPGNPVATHMINSFHVVLPEGEKWFINCVKAATPYVTDERLRREIKGFIGQEMVHSRSHQGVLDGLLAANGIDVTVVTEPAGRGNAEWPAKMAELRKRRPRLYRRRLLFELGAVAAIEHYTAVLGQWIMDNDRLDAAGVDPTMLDLLRWHGAEEVEHRSVVFDVYRHLGGGYLMRVASWMVALFFLYWALIGGTLLFLRQDPTVRGKVTLPRVYRSYRRSVRRGLVPGIFTLLLGEAPVYLRPSHHPSQVCSTPQALEYLMRSPAARAAGYDPY</sequence>
<organism evidence="2 3">
    <name type="scientific">Thermomonospora echinospora</name>
    <dbReference type="NCBI Taxonomy" id="1992"/>
    <lineage>
        <taxon>Bacteria</taxon>
        <taxon>Bacillati</taxon>
        <taxon>Actinomycetota</taxon>
        <taxon>Actinomycetes</taxon>
        <taxon>Streptosporangiales</taxon>
        <taxon>Thermomonosporaceae</taxon>
        <taxon>Thermomonospora</taxon>
    </lineage>
</organism>
<keyword evidence="1" id="KW-0472">Membrane</keyword>
<dbReference type="EMBL" id="FNVO01000008">
    <property type="protein sequence ID" value="SEG65626.1"/>
    <property type="molecule type" value="Genomic_DNA"/>
</dbReference>
<name>A0A1H6BZR3_9ACTN</name>
<reference evidence="3" key="1">
    <citation type="submission" date="2016-10" db="EMBL/GenBank/DDBJ databases">
        <authorList>
            <person name="Varghese N."/>
            <person name="Submissions S."/>
        </authorList>
    </citation>
    <scope>NUCLEOTIDE SEQUENCE [LARGE SCALE GENOMIC DNA]</scope>
    <source>
        <strain evidence="3">DSM 43163</strain>
    </source>
</reference>
<dbReference type="Pfam" id="PF10118">
    <property type="entry name" value="Metal_hydrol"/>
    <property type="match status" value="1"/>
</dbReference>
<evidence type="ECO:0008006" key="4">
    <source>
        <dbReference type="Google" id="ProtNLM"/>
    </source>
</evidence>
<keyword evidence="3" id="KW-1185">Reference proteome</keyword>
<evidence type="ECO:0000313" key="3">
    <source>
        <dbReference type="Proteomes" id="UP000236723"/>
    </source>
</evidence>
<dbReference type="RefSeq" id="WP_103939277.1">
    <property type="nucleotide sequence ID" value="NZ_FNVO01000008.1"/>
</dbReference>
<dbReference type="PANTHER" id="PTHR39456:SF1">
    <property type="entry name" value="METAL-DEPENDENT HYDROLASE"/>
    <property type="match status" value="1"/>
</dbReference>
<keyword evidence="1" id="KW-1133">Transmembrane helix</keyword>
<dbReference type="PIRSF" id="PIRSF007580">
    <property type="entry name" value="UCP07580"/>
    <property type="match status" value="1"/>
</dbReference>
<keyword evidence="1" id="KW-0812">Transmembrane</keyword>